<dbReference type="GO" id="GO:0016020">
    <property type="term" value="C:membrane"/>
    <property type="evidence" value="ECO:0007669"/>
    <property type="project" value="UniProtKB-SubCell"/>
</dbReference>
<comment type="similarity">
    <text evidence="4">Belongs to the AIM11 family.</text>
</comment>
<keyword evidence="6" id="KW-1185">Reference proteome</keyword>
<dbReference type="GeneID" id="11498992"/>
<sequence>MEEFKIRRKQQMIRFFSSTVITLVCTKLILRRLQLPKYVPSMFELNYIRPPITTVKKDLINAGMLTTGMTLGVFSMIFFGTCWNWNVSTLAELKDALNSGTTDDKQNI</sequence>
<evidence type="ECO:0000313" key="5">
    <source>
        <dbReference type="EMBL" id="CCD25243.1"/>
    </source>
</evidence>
<proteinExistence type="inferred from homology"/>
<gene>
    <name evidence="5" type="primary">NDAI0E04260</name>
    <name evidence="4" type="synonym">AIM11</name>
    <name evidence="5" type="ordered locus">NDAI_0E04260</name>
</gene>
<evidence type="ECO:0000313" key="6">
    <source>
        <dbReference type="Proteomes" id="UP000000689"/>
    </source>
</evidence>
<dbReference type="AlphaFoldDB" id="G0WBX3"/>
<dbReference type="HOGENOM" id="CLU_2292396_0_0_1"/>
<keyword evidence="2 4" id="KW-1133">Transmembrane helix</keyword>
<dbReference type="OrthoDB" id="4088121at2759"/>
<evidence type="ECO:0000256" key="2">
    <source>
        <dbReference type="ARBA" id="ARBA00022989"/>
    </source>
</evidence>
<accession>G0WBX3</accession>
<dbReference type="eggNOG" id="ENOG502SAK0">
    <property type="taxonomic scope" value="Eukaryota"/>
</dbReference>
<dbReference type="GO" id="GO:0005739">
    <property type="term" value="C:mitochondrion"/>
    <property type="evidence" value="ECO:0007669"/>
    <property type="project" value="TreeGrafter"/>
</dbReference>
<keyword evidence="3 4" id="KW-0472">Membrane</keyword>
<feature type="transmembrane region" description="Helical" evidence="4">
    <location>
        <begin position="59"/>
        <end position="79"/>
    </location>
</feature>
<dbReference type="InterPro" id="IPR038814">
    <property type="entry name" value="AIM11"/>
</dbReference>
<evidence type="ECO:0000256" key="1">
    <source>
        <dbReference type="ARBA" id="ARBA00022692"/>
    </source>
</evidence>
<organism evidence="5 6">
    <name type="scientific">Naumovozyma dairenensis (strain ATCC 10597 / BCRC 20456 / CBS 421 / NBRC 0211 / NRRL Y-12639)</name>
    <name type="common">Saccharomyces dairenensis</name>
    <dbReference type="NCBI Taxonomy" id="1071378"/>
    <lineage>
        <taxon>Eukaryota</taxon>
        <taxon>Fungi</taxon>
        <taxon>Dikarya</taxon>
        <taxon>Ascomycota</taxon>
        <taxon>Saccharomycotina</taxon>
        <taxon>Saccharomycetes</taxon>
        <taxon>Saccharomycetales</taxon>
        <taxon>Saccharomycetaceae</taxon>
        <taxon>Naumovozyma</taxon>
    </lineage>
</organism>
<dbReference type="OMA" id="CWIWDIS"/>
<keyword evidence="1 4" id="KW-0812">Transmembrane</keyword>
<protein>
    <recommendedName>
        <fullName evidence="4">Altered inheritance of mitochondria protein 11</fullName>
    </recommendedName>
</protein>
<evidence type="ECO:0000256" key="4">
    <source>
        <dbReference type="RuleBase" id="RU367098"/>
    </source>
</evidence>
<dbReference type="Proteomes" id="UP000000689">
    <property type="component" value="Chromosome 5"/>
</dbReference>
<reference evidence="5 6" key="1">
    <citation type="journal article" date="2011" name="Proc. Natl. Acad. Sci. U.S.A.">
        <title>Evolutionary erosion of yeast sex chromosomes by mating-type switching accidents.</title>
        <authorList>
            <person name="Gordon J.L."/>
            <person name="Armisen D."/>
            <person name="Proux-Wera E."/>
            <person name="Oheigeartaigh S.S."/>
            <person name="Byrne K.P."/>
            <person name="Wolfe K.H."/>
        </authorList>
    </citation>
    <scope>NUCLEOTIDE SEQUENCE [LARGE SCALE GENOMIC DNA]</scope>
    <source>
        <strain evidence="6">ATCC 10597 / BCRC 20456 / CBS 421 / NBRC 0211 / NRRL Y-12639</strain>
    </source>
</reference>
<evidence type="ECO:0000256" key="3">
    <source>
        <dbReference type="ARBA" id="ARBA00023136"/>
    </source>
</evidence>
<dbReference type="KEGG" id="ndi:NDAI_0E04260"/>
<comment type="subcellular location">
    <subcellularLocation>
        <location evidence="4">Membrane</location>
        <topology evidence="4">Multi-pass membrane protein</topology>
    </subcellularLocation>
</comment>
<feature type="transmembrane region" description="Helical" evidence="4">
    <location>
        <begin position="12"/>
        <end position="30"/>
    </location>
</feature>
<dbReference type="PANTHER" id="PTHR39136:SF1">
    <property type="entry name" value="ALTERED INHERITANCE OF MITOCHONDRIA PROTEIN 11"/>
    <property type="match status" value="1"/>
</dbReference>
<dbReference type="EMBL" id="HE580271">
    <property type="protein sequence ID" value="CCD25243.1"/>
    <property type="molecule type" value="Genomic_DNA"/>
</dbReference>
<dbReference type="PANTHER" id="PTHR39136">
    <property type="entry name" value="ALTERED INHERITANCE OF MITOCHONDRIA PROTEIN 11"/>
    <property type="match status" value="1"/>
</dbReference>
<dbReference type="RefSeq" id="XP_003670486.1">
    <property type="nucleotide sequence ID" value="XM_003670438.1"/>
</dbReference>
<name>G0WBX3_NAUDC</name>